<feature type="transmembrane region" description="Helical" evidence="6">
    <location>
        <begin position="69"/>
        <end position="94"/>
    </location>
</feature>
<evidence type="ECO:0000256" key="2">
    <source>
        <dbReference type="ARBA" id="ARBA00022448"/>
    </source>
</evidence>
<dbReference type="PANTHER" id="PTHR23523:SF2">
    <property type="entry name" value="2-NITROIMIDAZOLE TRANSPORTER"/>
    <property type="match status" value="1"/>
</dbReference>
<name>A0ABU1IVF9_9BACL</name>
<proteinExistence type="predicted"/>
<dbReference type="Gene3D" id="1.20.1250.20">
    <property type="entry name" value="MFS general substrate transporter like domains"/>
    <property type="match status" value="2"/>
</dbReference>
<organism evidence="8 9">
    <name type="scientific">Paenibacillus hunanensis</name>
    <dbReference type="NCBI Taxonomy" id="539262"/>
    <lineage>
        <taxon>Bacteria</taxon>
        <taxon>Bacillati</taxon>
        <taxon>Bacillota</taxon>
        <taxon>Bacilli</taxon>
        <taxon>Bacillales</taxon>
        <taxon>Paenibacillaceae</taxon>
        <taxon>Paenibacillus</taxon>
    </lineage>
</organism>
<feature type="transmembrane region" description="Helical" evidence="6">
    <location>
        <begin position="397"/>
        <end position="415"/>
    </location>
</feature>
<dbReference type="EMBL" id="JAVDQH010000001">
    <property type="protein sequence ID" value="MDR6242198.1"/>
    <property type="molecule type" value="Genomic_DNA"/>
</dbReference>
<feature type="transmembrane region" description="Helical" evidence="6">
    <location>
        <begin position="364"/>
        <end position="385"/>
    </location>
</feature>
<comment type="caution">
    <text evidence="8">The sequence shown here is derived from an EMBL/GenBank/DDBJ whole genome shotgun (WGS) entry which is preliminary data.</text>
</comment>
<keyword evidence="5 6" id="KW-0472">Membrane</keyword>
<evidence type="ECO:0000313" key="8">
    <source>
        <dbReference type="EMBL" id="MDR6242198.1"/>
    </source>
</evidence>
<evidence type="ECO:0000256" key="1">
    <source>
        <dbReference type="ARBA" id="ARBA00004651"/>
    </source>
</evidence>
<evidence type="ECO:0000256" key="4">
    <source>
        <dbReference type="ARBA" id="ARBA00022989"/>
    </source>
</evidence>
<feature type="transmembrane region" description="Helical" evidence="6">
    <location>
        <begin position="38"/>
        <end position="63"/>
    </location>
</feature>
<keyword evidence="4 6" id="KW-1133">Transmembrane helix</keyword>
<dbReference type="InterPro" id="IPR052524">
    <property type="entry name" value="MFS_Cyanate_Porter"/>
</dbReference>
<dbReference type="SUPFAM" id="SSF103473">
    <property type="entry name" value="MFS general substrate transporter"/>
    <property type="match status" value="1"/>
</dbReference>
<dbReference type="InterPro" id="IPR036259">
    <property type="entry name" value="MFS_trans_sf"/>
</dbReference>
<feature type="transmembrane region" description="Helical" evidence="6">
    <location>
        <begin position="106"/>
        <end position="124"/>
    </location>
</feature>
<dbReference type="PROSITE" id="PS50850">
    <property type="entry name" value="MFS"/>
    <property type="match status" value="1"/>
</dbReference>
<dbReference type="InterPro" id="IPR011701">
    <property type="entry name" value="MFS"/>
</dbReference>
<feature type="transmembrane region" description="Helical" evidence="6">
    <location>
        <begin position="164"/>
        <end position="184"/>
    </location>
</feature>
<reference evidence="8 9" key="1">
    <citation type="submission" date="2023-07" db="EMBL/GenBank/DDBJ databases">
        <title>Genomic Encyclopedia of Type Strains, Phase IV (KMG-IV): sequencing the most valuable type-strain genomes for metagenomic binning, comparative biology and taxonomic classification.</title>
        <authorList>
            <person name="Goeker M."/>
        </authorList>
    </citation>
    <scope>NUCLEOTIDE SEQUENCE [LARGE SCALE GENOMIC DNA]</scope>
    <source>
        <strain evidence="8 9">DSM 22170</strain>
    </source>
</reference>
<keyword evidence="2" id="KW-0813">Transport</keyword>
<dbReference type="InterPro" id="IPR020846">
    <property type="entry name" value="MFS_dom"/>
</dbReference>
<protein>
    <submittedName>
        <fullName evidence="8">CP family cyanate transporter-like MFS transporter</fullName>
    </submittedName>
</protein>
<keyword evidence="3 6" id="KW-0812">Transmembrane</keyword>
<accession>A0ABU1IVF9</accession>
<feature type="transmembrane region" description="Helical" evidence="6">
    <location>
        <begin position="307"/>
        <end position="325"/>
    </location>
</feature>
<dbReference type="Pfam" id="PF07690">
    <property type="entry name" value="MFS_1"/>
    <property type="match status" value="1"/>
</dbReference>
<feature type="transmembrane region" description="Helical" evidence="6">
    <location>
        <begin position="331"/>
        <end position="352"/>
    </location>
</feature>
<keyword evidence="9" id="KW-1185">Reference proteome</keyword>
<evidence type="ECO:0000313" key="9">
    <source>
        <dbReference type="Proteomes" id="UP001185028"/>
    </source>
</evidence>
<feature type="transmembrane region" description="Helical" evidence="6">
    <location>
        <begin position="242"/>
        <end position="263"/>
    </location>
</feature>
<dbReference type="Proteomes" id="UP001185028">
    <property type="component" value="Unassembled WGS sequence"/>
</dbReference>
<sequence>MRNDTNPTLQVVAKNAAPDRVSSLQSLPIDKNEVAHRWLYVVALFMASLNLRPVVSSIAPVLANIQHDLGLSGAVSSLLVSIPVFIMGILAPFSVKVSEKLGIERVIAFSLMLIGGSLVLRLFIHSISLLFLTTLLSGVGIAMMGPLLSGFIKKHMAASAPSMIAIYSMALALGAALGSSFTAPLKEGLHSWQMSLAFWGIPVILAVPLWMTIRRQQSSSSKQTSRTSYGKALTLPWRNRKAWILTVQFGMLSLVFYSILGWLPLMLIEAGASKLHAGLMVTLFAWIQIPSSTIVQQLLKRQPSRRVWLMVSSIMQATGLLLMFFSTSLWIAVFICGVGSGMLFSLLNLLPVEMTSSSEEASSWTAMSQYVGFLIGATGPLLIGYLHDQLGHFNEGIFVMTLISIGIGVLSLTVFKE</sequence>
<feature type="domain" description="Major facilitator superfamily (MFS) profile" evidence="7">
    <location>
        <begin position="36"/>
        <end position="417"/>
    </location>
</feature>
<comment type="subcellular location">
    <subcellularLocation>
        <location evidence="1">Cell membrane</location>
        <topology evidence="1">Multi-pass membrane protein</topology>
    </subcellularLocation>
</comment>
<evidence type="ECO:0000256" key="5">
    <source>
        <dbReference type="ARBA" id="ARBA00023136"/>
    </source>
</evidence>
<gene>
    <name evidence="8" type="ORF">JOC58_000082</name>
</gene>
<feature type="transmembrane region" description="Helical" evidence="6">
    <location>
        <begin position="196"/>
        <end position="213"/>
    </location>
</feature>
<feature type="transmembrane region" description="Helical" evidence="6">
    <location>
        <begin position="130"/>
        <end position="152"/>
    </location>
</feature>
<dbReference type="RefSeq" id="WP_188774685.1">
    <property type="nucleotide sequence ID" value="NZ_BMMB01000003.1"/>
</dbReference>
<evidence type="ECO:0000259" key="7">
    <source>
        <dbReference type="PROSITE" id="PS50850"/>
    </source>
</evidence>
<evidence type="ECO:0000256" key="3">
    <source>
        <dbReference type="ARBA" id="ARBA00022692"/>
    </source>
</evidence>
<feature type="transmembrane region" description="Helical" evidence="6">
    <location>
        <begin position="275"/>
        <end position="295"/>
    </location>
</feature>
<dbReference type="PANTHER" id="PTHR23523">
    <property type="match status" value="1"/>
</dbReference>
<evidence type="ECO:0000256" key="6">
    <source>
        <dbReference type="SAM" id="Phobius"/>
    </source>
</evidence>